<protein>
    <submittedName>
        <fullName evidence="1">Uncharacterized protein</fullName>
    </submittedName>
</protein>
<name>H0UNI5_9BACT</name>
<evidence type="ECO:0000313" key="2">
    <source>
        <dbReference type="Proteomes" id="UP000005730"/>
    </source>
</evidence>
<organism evidence="1 2">
    <name type="scientific">Thermanaerovibrio velox DSM 12556</name>
    <dbReference type="NCBI Taxonomy" id="926567"/>
    <lineage>
        <taxon>Bacteria</taxon>
        <taxon>Thermotogati</taxon>
        <taxon>Synergistota</taxon>
        <taxon>Synergistia</taxon>
        <taxon>Synergistales</taxon>
        <taxon>Synergistaceae</taxon>
        <taxon>Thermanaerovibrio</taxon>
    </lineage>
</organism>
<dbReference type="HOGENOM" id="CLU_078982_0_0_0"/>
<dbReference type="EMBL" id="CM001377">
    <property type="protein sequence ID" value="EHM09392.1"/>
    <property type="molecule type" value="Genomic_DNA"/>
</dbReference>
<accession>H0UNI5</accession>
<sequence>MRRFELMSFGSLAPLPDVEGEAFLPSSWDVRVLAYLPRNHVLAGVIEDGAFDCWRLLSIRDGSWTPVGLSCDSPKELFCGGQIVKLEPQSVNLLLSELQGQIPPPYDAERAMAFLRDCLSRSRSPLSNTDSERRRLLWAFCGTGAAMMCGDMASLSRIGLWFRDCREAFEGFDLKLWRFIVPSFPEDFLQEVEALGFPKDRVRQLDLEDSNPSVMRSRKGYLIHYWNGVADGYSDIAPVRLLLYAPPGLWSQMRGLFGLTLKEMIYAAWGYSDCQEAWRNFRFYRFGDMVLKELSPV</sequence>
<keyword evidence="2" id="KW-1185">Reference proteome</keyword>
<reference evidence="1 2" key="1">
    <citation type="submission" date="2011-10" db="EMBL/GenBank/DDBJ databases">
        <title>The Noncontiguous Finished genome of Thermanaerovibrio velox DSM 12556.</title>
        <authorList>
            <consortium name="US DOE Joint Genome Institute (JGI-PGF)"/>
            <person name="Lucas S."/>
            <person name="Copeland A."/>
            <person name="Lapidus A."/>
            <person name="Glavina del Rio T."/>
            <person name="Dalin E."/>
            <person name="Tice H."/>
            <person name="Bruce D."/>
            <person name="Goodwin L."/>
            <person name="Pitluck S."/>
            <person name="Peters L."/>
            <person name="Mikhailova N."/>
            <person name="Teshima H."/>
            <person name="Kyrpides N."/>
            <person name="Mavromatis K."/>
            <person name="Ivanova N."/>
            <person name="Markowitz V."/>
            <person name="Cheng J.-F."/>
            <person name="Hugenholtz P."/>
            <person name="Woyke T."/>
            <person name="Wu D."/>
            <person name="Spring S."/>
            <person name="Brambilla E.-M."/>
            <person name="Klenk H.-P."/>
            <person name="Eisen J.A."/>
        </authorList>
    </citation>
    <scope>NUCLEOTIDE SEQUENCE [LARGE SCALE GENOMIC DNA]</scope>
    <source>
        <strain evidence="1 2">DSM 12556</strain>
    </source>
</reference>
<dbReference type="RefSeq" id="WP_006582885.1">
    <property type="nucleotide sequence ID" value="NZ_CM001377.1"/>
</dbReference>
<dbReference type="AlphaFoldDB" id="H0UNI5"/>
<gene>
    <name evidence="1" type="ORF">TheveDRAFT_0209</name>
</gene>
<evidence type="ECO:0000313" key="1">
    <source>
        <dbReference type="EMBL" id="EHM09392.1"/>
    </source>
</evidence>
<proteinExistence type="predicted"/>
<dbReference type="eggNOG" id="ENOG5031JAR">
    <property type="taxonomic scope" value="Bacteria"/>
</dbReference>
<dbReference type="Proteomes" id="UP000005730">
    <property type="component" value="Chromosome"/>
</dbReference>